<gene>
    <name evidence="6" type="ORF">PUN28_002444</name>
    <name evidence="5" type="ORF">PUN28_020308</name>
</gene>
<feature type="domain" description="Alpha 1,4-glycosyltransferase" evidence="4">
    <location>
        <begin position="222"/>
        <end position="334"/>
    </location>
</feature>
<accession>A0AAW2GUE9</accession>
<comment type="similarity">
    <text evidence="1">Belongs to the glycosyltransferase 32 family.</text>
</comment>
<dbReference type="Proteomes" id="UP001430953">
    <property type="component" value="Unassembled WGS sequence"/>
</dbReference>
<keyword evidence="3" id="KW-0812">Transmembrane</keyword>
<protein>
    <recommendedName>
        <fullName evidence="4">Alpha 1,4-glycosyltransferase domain-containing protein</fullName>
    </recommendedName>
</protein>
<evidence type="ECO:0000313" key="7">
    <source>
        <dbReference type="Proteomes" id="UP001430953"/>
    </source>
</evidence>
<dbReference type="EMBL" id="JADYXP020000002">
    <property type="protein sequence ID" value="KAL0130831.1"/>
    <property type="molecule type" value="Genomic_DNA"/>
</dbReference>
<sequence length="342" mass="39910">MKKQRAFFMFCSLFTLIIIIVCVFWKKLPMILITYNSADHVYCYWSKSNGIMELGQGEWDKQMLVPSRCIFFHKTMCSLPNLMPLQACAVESAARNNRNLNVFLLFLATGHFSDKSKKLVNILETYNNVYVRRVRLSTYITNTPIEDWFWANIRILWQNRDWLKKDFHDYIRMLTLWKFGGLSLNLNSIVLTSLDELTTFTGVENNRDMGIGVFGVDASTNFGRSFVDICLDIIKNINVNNYSQYNITRVVTQTLQRLCYQKDNKECRQFTIYPPDKFYPTSLDFPSISSSEVMTEGMPRIGKDVMTIHLWNNSQDNAMVYKIAAKHCPKIYKFVGKNFLSM</sequence>
<dbReference type="Gene3D" id="3.90.550.20">
    <property type="match status" value="1"/>
</dbReference>
<keyword evidence="3" id="KW-1133">Transmembrane helix</keyword>
<dbReference type="EMBL" id="JADYXP020000095">
    <property type="protein sequence ID" value="KAL0098335.1"/>
    <property type="molecule type" value="Genomic_DNA"/>
</dbReference>
<comment type="caution">
    <text evidence="6">The sequence shown here is derived from an EMBL/GenBank/DDBJ whole genome shotgun (WGS) entry which is preliminary data.</text>
</comment>
<proteinExistence type="inferred from homology"/>
<keyword evidence="7" id="KW-1185">Reference proteome</keyword>
<dbReference type="SUPFAM" id="SSF53448">
    <property type="entry name" value="Nucleotide-diphospho-sugar transferases"/>
    <property type="match status" value="1"/>
</dbReference>
<feature type="transmembrane region" description="Helical" evidence="3">
    <location>
        <begin position="6"/>
        <end position="25"/>
    </location>
</feature>
<dbReference type="InterPro" id="IPR051981">
    <property type="entry name" value="Glycosyltransf_32"/>
</dbReference>
<evidence type="ECO:0000313" key="5">
    <source>
        <dbReference type="EMBL" id="KAL0098335.1"/>
    </source>
</evidence>
<name>A0AAW2GUE9_9HYME</name>
<dbReference type="Pfam" id="PF04572">
    <property type="entry name" value="Gb3_synth"/>
    <property type="match status" value="1"/>
</dbReference>
<keyword evidence="3" id="KW-0472">Membrane</keyword>
<reference evidence="6 7" key="1">
    <citation type="submission" date="2023-03" db="EMBL/GenBank/DDBJ databases">
        <title>High recombination rates correlate with genetic variation in Cardiocondyla obscurior ants.</title>
        <authorList>
            <person name="Errbii M."/>
        </authorList>
    </citation>
    <scope>NUCLEOTIDE SEQUENCE [LARGE SCALE GENOMIC DNA]</scope>
    <source>
        <strain evidence="6">Alpha-2009</strain>
        <tissue evidence="6">Whole body</tissue>
    </source>
</reference>
<dbReference type="PANTHER" id="PTHR12042">
    <property type="entry name" value="LACTOSYLCERAMIDE 4-ALPHA-GALACTOSYLTRANSFERASE ALPHA- 1,4-GALACTOSYLTRANSFERASE"/>
    <property type="match status" value="1"/>
</dbReference>
<evidence type="ECO:0000313" key="6">
    <source>
        <dbReference type="EMBL" id="KAL0130831.1"/>
    </source>
</evidence>
<dbReference type="GO" id="GO:0006688">
    <property type="term" value="P:glycosphingolipid biosynthetic process"/>
    <property type="evidence" value="ECO:0007669"/>
    <property type="project" value="TreeGrafter"/>
</dbReference>
<dbReference type="PANTHER" id="PTHR12042:SF21">
    <property type="entry name" value="ALPHA1,4-GALACTOSYLTRANSFERASE 1-RELATED"/>
    <property type="match status" value="1"/>
</dbReference>
<evidence type="ECO:0000256" key="3">
    <source>
        <dbReference type="SAM" id="Phobius"/>
    </source>
</evidence>
<dbReference type="InterPro" id="IPR029044">
    <property type="entry name" value="Nucleotide-diphossugar_trans"/>
</dbReference>
<dbReference type="GO" id="GO:0016020">
    <property type="term" value="C:membrane"/>
    <property type="evidence" value="ECO:0007669"/>
    <property type="project" value="GOC"/>
</dbReference>
<evidence type="ECO:0000256" key="1">
    <source>
        <dbReference type="ARBA" id="ARBA00009003"/>
    </source>
</evidence>
<dbReference type="AlphaFoldDB" id="A0AAW2GUE9"/>
<dbReference type="InterPro" id="IPR007652">
    <property type="entry name" value="A1-4-GlycosylTfrase_dom"/>
</dbReference>
<evidence type="ECO:0000259" key="4">
    <source>
        <dbReference type="Pfam" id="PF04572"/>
    </source>
</evidence>
<keyword evidence="2" id="KW-0808">Transferase</keyword>
<evidence type="ECO:0000256" key="2">
    <source>
        <dbReference type="ARBA" id="ARBA00022679"/>
    </source>
</evidence>
<organism evidence="6 7">
    <name type="scientific">Cardiocondyla obscurior</name>
    <dbReference type="NCBI Taxonomy" id="286306"/>
    <lineage>
        <taxon>Eukaryota</taxon>
        <taxon>Metazoa</taxon>
        <taxon>Ecdysozoa</taxon>
        <taxon>Arthropoda</taxon>
        <taxon>Hexapoda</taxon>
        <taxon>Insecta</taxon>
        <taxon>Pterygota</taxon>
        <taxon>Neoptera</taxon>
        <taxon>Endopterygota</taxon>
        <taxon>Hymenoptera</taxon>
        <taxon>Apocrita</taxon>
        <taxon>Aculeata</taxon>
        <taxon>Formicoidea</taxon>
        <taxon>Formicidae</taxon>
        <taxon>Myrmicinae</taxon>
        <taxon>Cardiocondyla</taxon>
    </lineage>
</organism>
<dbReference type="GO" id="GO:0035248">
    <property type="term" value="F:alpha-1,4-N-acetylgalactosaminyltransferase activity"/>
    <property type="evidence" value="ECO:0007669"/>
    <property type="project" value="TreeGrafter"/>
</dbReference>